<name>A0ABV2LA97_9HYPH</name>
<proteinExistence type="predicted"/>
<comment type="caution">
    <text evidence="2">The sequence shown here is derived from an EMBL/GenBank/DDBJ whole genome shotgun (WGS) entry which is preliminary data.</text>
</comment>
<keyword evidence="3" id="KW-1185">Reference proteome</keyword>
<evidence type="ECO:0000313" key="2">
    <source>
        <dbReference type="EMBL" id="MET3694773.1"/>
    </source>
</evidence>
<feature type="chain" id="PRO_5045650398" evidence="1">
    <location>
        <begin position="33"/>
        <end position="157"/>
    </location>
</feature>
<gene>
    <name evidence="2" type="ORF">ABID43_004336</name>
</gene>
<reference evidence="2 3" key="1">
    <citation type="submission" date="2024-06" db="EMBL/GenBank/DDBJ databases">
        <title>Genomic Encyclopedia of Type Strains, Phase IV (KMG-IV): sequencing the most valuable type-strain genomes for metagenomic binning, comparative biology and taxonomic classification.</title>
        <authorList>
            <person name="Goeker M."/>
        </authorList>
    </citation>
    <scope>NUCLEOTIDE SEQUENCE [LARGE SCALE GENOMIC DNA]</scope>
    <source>
        <strain evidence="2 3">DSM 21331</strain>
    </source>
</reference>
<accession>A0ABV2LA97</accession>
<dbReference type="Proteomes" id="UP001549145">
    <property type="component" value="Unassembled WGS sequence"/>
</dbReference>
<evidence type="ECO:0000313" key="3">
    <source>
        <dbReference type="Proteomes" id="UP001549145"/>
    </source>
</evidence>
<sequence length="157" mass="16511">MVIPTRFRRAGARMLPGLVLCILAAGAAPARARTAWASGTFVYADLCTLPETGARSGQRVILRRSPNGDALTYEGAEHPGPHMAADMTVDDATKAITFAVETEAGPIHFEGVAGPDALTGTFEDETGAHTVHLPRVLRSHAHEACQGEATGSIAPRR</sequence>
<feature type="signal peptide" evidence="1">
    <location>
        <begin position="1"/>
        <end position="32"/>
    </location>
</feature>
<protein>
    <submittedName>
        <fullName evidence="2">Uncharacterized protein</fullName>
    </submittedName>
</protein>
<organism evidence="2 3">
    <name type="scientific">Methylobacterium goesingense</name>
    <dbReference type="NCBI Taxonomy" id="243690"/>
    <lineage>
        <taxon>Bacteria</taxon>
        <taxon>Pseudomonadati</taxon>
        <taxon>Pseudomonadota</taxon>
        <taxon>Alphaproteobacteria</taxon>
        <taxon>Hyphomicrobiales</taxon>
        <taxon>Methylobacteriaceae</taxon>
        <taxon>Methylobacterium</taxon>
    </lineage>
</organism>
<dbReference type="RefSeq" id="WP_238281945.1">
    <property type="nucleotide sequence ID" value="NZ_BPQL01000145.1"/>
</dbReference>
<keyword evidence="1" id="KW-0732">Signal</keyword>
<evidence type="ECO:0000256" key="1">
    <source>
        <dbReference type="SAM" id="SignalP"/>
    </source>
</evidence>
<dbReference type="EMBL" id="JBEPMM010000018">
    <property type="protein sequence ID" value="MET3694773.1"/>
    <property type="molecule type" value="Genomic_DNA"/>
</dbReference>